<reference evidence="1 2" key="1">
    <citation type="journal article" date="2012" name="Science">
        <title>The Paleozoic origin of enzymatic lignin decomposition reconstructed from 31 fungal genomes.</title>
        <authorList>
            <person name="Floudas D."/>
            <person name="Binder M."/>
            <person name="Riley R."/>
            <person name="Barry K."/>
            <person name="Blanchette R.A."/>
            <person name="Henrissat B."/>
            <person name="Martinez A.T."/>
            <person name="Otillar R."/>
            <person name="Spatafora J.W."/>
            <person name="Yadav J.S."/>
            <person name="Aerts A."/>
            <person name="Benoit I."/>
            <person name="Boyd A."/>
            <person name="Carlson A."/>
            <person name="Copeland A."/>
            <person name="Coutinho P.M."/>
            <person name="de Vries R.P."/>
            <person name="Ferreira P."/>
            <person name="Findley K."/>
            <person name="Foster B."/>
            <person name="Gaskell J."/>
            <person name="Glotzer D."/>
            <person name="Gorecki P."/>
            <person name="Heitman J."/>
            <person name="Hesse C."/>
            <person name="Hori C."/>
            <person name="Igarashi K."/>
            <person name="Jurgens J.A."/>
            <person name="Kallen N."/>
            <person name="Kersten P."/>
            <person name="Kohler A."/>
            <person name="Kuees U."/>
            <person name="Kumar T.K.A."/>
            <person name="Kuo A."/>
            <person name="LaButti K."/>
            <person name="Larrondo L.F."/>
            <person name="Lindquist E."/>
            <person name="Ling A."/>
            <person name="Lombard V."/>
            <person name="Lucas S."/>
            <person name="Lundell T."/>
            <person name="Martin R."/>
            <person name="McLaughlin D.J."/>
            <person name="Morgenstern I."/>
            <person name="Morin E."/>
            <person name="Murat C."/>
            <person name="Nagy L.G."/>
            <person name="Nolan M."/>
            <person name="Ohm R.A."/>
            <person name="Patyshakuliyeva A."/>
            <person name="Rokas A."/>
            <person name="Ruiz-Duenas F.J."/>
            <person name="Sabat G."/>
            <person name="Salamov A."/>
            <person name="Samejima M."/>
            <person name="Schmutz J."/>
            <person name="Slot J.C."/>
            <person name="St John F."/>
            <person name="Stenlid J."/>
            <person name="Sun H."/>
            <person name="Sun S."/>
            <person name="Syed K."/>
            <person name="Tsang A."/>
            <person name="Wiebenga A."/>
            <person name="Young D."/>
            <person name="Pisabarro A."/>
            <person name="Eastwood D.C."/>
            <person name="Martin F."/>
            <person name="Cullen D."/>
            <person name="Grigoriev I.V."/>
            <person name="Hibbett D.S."/>
        </authorList>
    </citation>
    <scope>NUCLEOTIDE SEQUENCE [LARGE SCALE GENOMIC DNA]</scope>
    <source>
        <strain evidence="1 2">ATCC 11539</strain>
    </source>
</reference>
<dbReference type="AlphaFoldDB" id="S7PPV4"/>
<dbReference type="HOGENOM" id="CLU_1619209_0_0_1"/>
<evidence type="ECO:0000313" key="2">
    <source>
        <dbReference type="Proteomes" id="UP000030669"/>
    </source>
</evidence>
<dbReference type="EMBL" id="KB469464">
    <property type="protein sequence ID" value="EPQ49936.1"/>
    <property type="molecule type" value="Genomic_DNA"/>
</dbReference>
<dbReference type="RefSeq" id="XP_007871608.1">
    <property type="nucleotide sequence ID" value="XM_007873417.1"/>
</dbReference>
<dbReference type="Proteomes" id="UP000030669">
    <property type="component" value="Unassembled WGS sequence"/>
</dbReference>
<proteinExistence type="predicted"/>
<name>S7PPV4_GLOTA</name>
<gene>
    <name evidence="1" type="ORF">GLOTRDRAFT_134429</name>
</gene>
<keyword evidence="2" id="KW-1185">Reference proteome</keyword>
<sequence length="164" mass="17575">MFCGLPAHLPLDTLAPAPEGPETPNRDRPQLAVWTAAAGSVVAVALPAGVLHADAKTPRPASTAGVSGLQKWLECDAVRVFAVRRVHIILLICFWPSPHLATHPCLAGPGKRASSRVLTGPYSYHSHPPSPATIPFCERWLRREPSVTAADLVHHADVERARTA</sequence>
<evidence type="ECO:0000313" key="1">
    <source>
        <dbReference type="EMBL" id="EPQ49936.1"/>
    </source>
</evidence>
<dbReference type="KEGG" id="gtr:GLOTRDRAFT_134429"/>
<protein>
    <submittedName>
        <fullName evidence="1">Uncharacterized protein</fullName>
    </submittedName>
</protein>
<organism evidence="1 2">
    <name type="scientific">Gloeophyllum trabeum (strain ATCC 11539 / FP-39264 / Madison 617)</name>
    <name type="common">Brown rot fungus</name>
    <dbReference type="NCBI Taxonomy" id="670483"/>
    <lineage>
        <taxon>Eukaryota</taxon>
        <taxon>Fungi</taxon>
        <taxon>Dikarya</taxon>
        <taxon>Basidiomycota</taxon>
        <taxon>Agaricomycotina</taxon>
        <taxon>Agaricomycetes</taxon>
        <taxon>Gloeophyllales</taxon>
        <taxon>Gloeophyllaceae</taxon>
        <taxon>Gloeophyllum</taxon>
    </lineage>
</organism>
<dbReference type="GeneID" id="19303043"/>
<accession>S7PPV4</accession>